<feature type="compositionally biased region" description="Polar residues" evidence="1">
    <location>
        <begin position="30"/>
        <end position="63"/>
    </location>
</feature>
<reference evidence="2 3" key="1">
    <citation type="submission" date="2019-10" db="EMBL/GenBank/DDBJ databases">
        <authorList>
            <person name="Palmer J.M."/>
        </authorList>
    </citation>
    <scope>NUCLEOTIDE SEQUENCE [LARGE SCALE GENOMIC DNA]</scope>
    <source>
        <strain evidence="2 3">TWF730</strain>
    </source>
</reference>
<evidence type="ECO:0000313" key="2">
    <source>
        <dbReference type="EMBL" id="KAK6332667.1"/>
    </source>
</evidence>
<dbReference type="Proteomes" id="UP001373714">
    <property type="component" value="Unassembled WGS sequence"/>
</dbReference>
<feature type="compositionally biased region" description="Pro residues" evidence="1">
    <location>
        <begin position="1"/>
        <end position="10"/>
    </location>
</feature>
<feature type="region of interest" description="Disordered" evidence="1">
    <location>
        <begin position="1"/>
        <end position="72"/>
    </location>
</feature>
<organism evidence="2 3">
    <name type="scientific">Orbilia blumenaviensis</name>
    <dbReference type="NCBI Taxonomy" id="1796055"/>
    <lineage>
        <taxon>Eukaryota</taxon>
        <taxon>Fungi</taxon>
        <taxon>Dikarya</taxon>
        <taxon>Ascomycota</taxon>
        <taxon>Pezizomycotina</taxon>
        <taxon>Orbiliomycetes</taxon>
        <taxon>Orbiliales</taxon>
        <taxon>Orbiliaceae</taxon>
        <taxon>Orbilia</taxon>
    </lineage>
</organism>
<comment type="caution">
    <text evidence="2">The sequence shown here is derived from an EMBL/GenBank/DDBJ whole genome shotgun (WGS) entry which is preliminary data.</text>
</comment>
<name>A0AAV9U094_9PEZI</name>
<protein>
    <recommendedName>
        <fullName evidence="4">25S rRNA (Uridine(2843)-N(3))-methyltransferase</fullName>
    </recommendedName>
</protein>
<dbReference type="Pfam" id="PF11312">
    <property type="entry name" value="Methyltransf_34"/>
    <property type="match status" value="1"/>
</dbReference>
<gene>
    <name evidence="2" type="ORF">TWF730_004327</name>
</gene>
<dbReference type="EMBL" id="JAVHNS010000017">
    <property type="protein sequence ID" value="KAK6332667.1"/>
    <property type="molecule type" value="Genomic_DNA"/>
</dbReference>
<proteinExistence type="predicted"/>
<evidence type="ECO:0000256" key="1">
    <source>
        <dbReference type="SAM" id="MobiDB-lite"/>
    </source>
</evidence>
<evidence type="ECO:0000313" key="3">
    <source>
        <dbReference type="Proteomes" id="UP001373714"/>
    </source>
</evidence>
<dbReference type="AlphaFoldDB" id="A0AAV9U094"/>
<keyword evidence="3" id="KW-1185">Reference proteome</keyword>
<evidence type="ECO:0008006" key="4">
    <source>
        <dbReference type="Google" id="ProtNLM"/>
    </source>
</evidence>
<dbReference type="InterPro" id="IPR021463">
    <property type="entry name" value="Methyltransf_34"/>
</dbReference>
<feature type="region of interest" description="Disordered" evidence="1">
    <location>
        <begin position="208"/>
        <end position="228"/>
    </location>
</feature>
<accession>A0AAV9U094</accession>
<sequence>MPQSRRPPPSTASSKGKHSKKSEGSKQRHINPNINPSTGQAQYNSNANNTKTSKQDGTNATNKNIRRKQTDPRVLSQFKAILNTFQHTFSHLFTPQLPELIQSVKQSLYLRDYVAAFDSPEKLQAYAVRWSVARALAYFEMIAGLDIGVDYDNNRTLSPSSNSWWWSEDVTRNFSRRQDKLSVTCIGGGAGAEIVGMAAAYSFLNPPTATTTSTTTEDKLEEGDDKETEATNEIGAAIPASGGLDLTFLDFATWAPITDSLYATITSSDSTAQGSISPKISLNNAEFSARCYQQDVLTPLSDTTTSSMASADVVTILFTAGELYSQSPTATTKFLMSLHALTKPGALLVIVDSAGGFEDLDVLSKKNKPETGSSSAGTQSNSANIGGYKLGFLLDKTLTNHEQWQTIASQDAKWWRVPQELKDSSGYPLELENMRCLIRVYRRNDDH</sequence>